<dbReference type="RefSeq" id="WP_187333751.1">
    <property type="nucleotide sequence ID" value="NZ_CP060490.1"/>
</dbReference>
<proteinExistence type="predicted"/>
<reference evidence="1 2" key="1">
    <citation type="submission" date="2020-08" db="EMBL/GenBank/DDBJ databases">
        <authorList>
            <person name="Liu C."/>
            <person name="Sun Q."/>
        </authorList>
    </citation>
    <scope>NUCLEOTIDE SEQUENCE [LARGE SCALE GENOMIC DNA]</scope>
    <source>
        <strain evidence="1 2">NSJ-62</strain>
    </source>
</reference>
<evidence type="ECO:0000313" key="2">
    <source>
        <dbReference type="Proteomes" id="UP000515960"/>
    </source>
</evidence>
<dbReference type="AlphaFoldDB" id="A0A7G9B6W7"/>
<sequence>MFEEAYRAMNDPLHPSAEVVERTLRRVRRRPAWHRAAAAAAALALCAATPLAARAEPVYQLLYAVSPAAAQFFQPVQKTCEDNGIRMEVVSVQTEGDTAQAYIALTDLTGSRVDETTDLYDSYSMHVPFDSTSYCELEAFDPAAGTALFRVSEQTMNGQPVPGGKMTFSLNCFLSGKETTEDLTLDIPLTEYAQEMPTTDGYQCRGGGYSLPEGEALLENAPMLKPGTAISIPVNGFSITAIGYVEGLLHIQVKIAELPTTDGHCSLRLEDAEGNMVSSLYSAAFTGGEVREDYYEFVFDLSPEKLNRYSICGDFYTSGQYTEGRWRVTFPLERP</sequence>
<dbReference type="KEGG" id="ohi:H8790_04585"/>
<organism evidence="1 2">
    <name type="scientific">Oscillibacter hominis</name>
    <dbReference type="NCBI Taxonomy" id="2763056"/>
    <lineage>
        <taxon>Bacteria</taxon>
        <taxon>Bacillati</taxon>
        <taxon>Bacillota</taxon>
        <taxon>Clostridia</taxon>
        <taxon>Eubacteriales</taxon>
        <taxon>Oscillospiraceae</taxon>
        <taxon>Oscillibacter</taxon>
    </lineage>
</organism>
<evidence type="ECO:0000313" key="1">
    <source>
        <dbReference type="EMBL" id="QNL45298.1"/>
    </source>
</evidence>
<protein>
    <submittedName>
        <fullName evidence="1">DUF4179 domain-containing protein</fullName>
    </submittedName>
</protein>
<dbReference type="EMBL" id="CP060490">
    <property type="protein sequence ID" value="QNL45298.1"/>
    <property type="molecule type" value="Genomic_DNA"/>
</dbReference>
<dbReference type="Proteomes" id="UP000515960">
    <property type="component" value="Chromosome"/>
</dbReference>
<name>A0A7G9B6W7_9FIRM</name>
<keyword evidence="2" id="KW-1185">Reference proteome</keyword>
<accession>A0A7G9B6W7</accession>
<gene>
    <name evidence="1" type="ORF">H8790_04585</name>
</gene>